<dbReference type="Gene3D" id="1.10.510.10">
    <property type="entry name" value="Transferase(Phosphotransferase) domain 1"/>
    <property type="match status" value="1"/>
</dbReference>
<proteinExistence type="predicted"/>
<keyword evidence="2" id="KW-1133">Transmembrane helix</keyword>
<dbReference type="InterPro" id="IPR046240">
    <property type="entry name" value="DUF6273"/>
</dbReference>
<keyword evidence="2" id="KW-0812">Transmembrane</keyword>
<dbReference type="InterPro" id="IPR053235">
    <property type="entry name" value="Ser_Thr_kinase"/>
</dbReference>
<dbReference type="Pfam" id="PF00069">
    <property type="entry name" value="Pkinase"/>
    <property type="match status" value="1"/>
</dbReference>
<protein>
    <submittedName>
        <fullName evidence="4">DUF6273 domain-containing protein</fullName>
    </submittedName>
</protein>
<dbReference type="PROSITE" id="PS00109">
    <property type="entry name" value="PROTEIN_KINASE_TYR"/>
    <property type="match status" value="1"/>
</dbReference>
<dbReference type="PROSITE" id="PS50011">
    <property type="entry name" value="PROTEIN_KINASE_DOM"/>
    <property type="match status" value="1"/>
</dbReference>
<dbReference type="RefSeq" id="WP_289545163.1">
    <property type="nucleotide sequence ID" value="NZ_JAUDDZ010000007.1"/>
</dbReference>
<dbReference type="PANTHER" id="PTHR24361">
    <property type="entry name" value="MITOGEN-ACTIVATED KINASE KINASE KINASE"/>
    <property type="match status" value="1"/>
</dbReference>
<evidence type="ECO:0000256" key="2">
    <source>
        <dbReference type="SAM" id="Phobius"/>
    </source>
</evidence>
<dbReference type="Proteomes" id="UP001529421">
    <property type="component" value="Unassembled WGS sequence"/>
</dbReference>
<dbReference type="EMBL" id="JAUDDZ010000007">
    <property type="protein sequence ID" value="MDM8275104.1"/>
    <property type="molecule type" value="Genomic_DNA"/>
</dbReference>
<sequence>MEHFDIQPSQLIELASFDATFAVAPGEEEDVKRRYTTLLADDAGTKRLGTSSTVYRVSNTECETFALKVLKADDLEGEERGRMLPLRIQAFIEEHRTQAAVSRLAGFPKLYGLGMIDDVPAILMEWIEGFTLKEAVAQLPADVYGRVGATAVAGIGIGVLEVLARAGALDEHFVHRDLSPKNILLRCDCVPLERQAAENIYDVCLIDLGSATVEPADTSLTMVSNIWRNGTPDYAPPEMLATDMPDIARLRTSRSIDVYALCSVLYELYAQATPFGHGMTLAVSPYRMKTEHDPMPLVPRCDADEPLVEAIMAGIRRQQDERIGNEELLSRLKSWAKGHEAPPRQASPCECPRASNAGTAPQPRRYSRRAFVTGIVAGAVMGAGAVALGTAAVTTKGFGLFAPRSLDDYSWDELADLSARISAAESDEEALGIAREAALVDGDGLIDGSRLKRVTYNGIPAHVRLVGIAHDDLADGTGKAGLTFMFDEVVATKPMNDSTLATGAWKDSDMRAWLGGSFIDHLDADLAAVIKPVIKYTNNVGGSEDPASVTTTEDSVWLLSYCELVGARERLSFSDGFRFLADILNTEGKQYAYFREQGVMPQSNHPALIRNQEDEPDYWWLRTPSPDVSLSEGAVNFNRVGPNGDPFHFATAATDEAGVVPGFCI</sequence>
<evidence type="ECO:0000313" key="4">
    <source>
        <dbReference type="EMBL" id="MDM8275104.1"/>
    </source>
</evidence>
<feature type="region of interest" description="Disordered" evidence="1">
    <location>
        <begin position="339"/>
        <end position="362"/>
    </location>
</feature>
<organism evidence="4 5">
    <name type="scientific">Enorma phocaeensis</name>
    <dbReference type="NCBI Taxonomy" id="1871019"/>
    <lineage>
        <taxon>Bacteria</taxon>
        <taxon>Bacillati</taxon>
        <taxon>Actinomycetota</taxon>
        <taxon>Coriobacteriia</taxon>
        <taxon>Coriobacteriales</taxon>
        <taxon>Coriobacteriaceae</taxon>
        <taxon>Enorma</taxon>
    </lineage>
</organism>
<keyword evidence="2" id="KW-0472">Membrane</keyword>
<comment type="caution">
    <text evidence="4">The sequence shown here is derived from an EMBL/GenBank/DDBJ whole genome shotgun (WGS) entry which is preliminary data.</text>
</comment>
<dbReference type="SMART" id="SM00220">
    <property type="entry name" value="S_TKc"/>
    <property type="match status" value="1"/>
</dbReference>
<name>A0ABT7V9N4_9ACTN</name>
<dbReference type="InterPro" id="IPR008266">
    <property type="entry name" value="Tyr_kinase_AS"/>
</dbReference>
<dbReference type="InterPro" id="IPR011009">
    <property type="entry name" value="Kinase-like_dom_sf"/>
</dbReference>
<gene>
    <name evidence="4" type="ORF">QUW28_06280</name>
</gene>
<evidence type="ECO:0000256" key="1">
    <source>
        <dbReference type="SAM" id="MobiDB-lite"/>
    </source>
</evidence>
<feature type="domain" description="Protein kinase" evidence="3">
    <location>
        <begin position="37"/>
        <end position="336"/>
    </location>
</feature>
<evidence type="ECO:0000313" key="5">
    <source>
        <dbReference type="Proteomes" id="UP001529421"/>
    </source>
</evidence>
<dbReference type="SUPFAM" id="SSF56112">
    <property type="entry name" value="Protein kinase-like (PK-like)"/>
    <property type="match status" value="1"/>
</dbReference>
<dbReference type="InterPro" id="IPR000719">
    <property type="entry name" value="Prot_kinase_dom"/>
</dbReference>
<evidence type="ECO:0000259" key="3">
    <source>
        <dbReference type="PROSITE" id="PS50011"/>
    </source>
</evidence>
<dbReference type="Pfam" id="PF19789">
    <property type="entry name" value="DUF6273"/>
    <property type="match status" value="1"/>
</dbReference>
<feature type="transmembrane region" description="Helical" evidence="2">
    <location>
        <begin position="370"/>
        <end position="393"/>
    </location>
</feature>
<reference evidence="5" key="1">
    <citation type="submission" date="2023-06" db="EMBL/GenBank/DDBJ databases">
        <title>Identification and characterization of horizontal gene transfer across gut microbiota members of farm animals based on homology search.</title>
        <authorList>
            <person name="Zeman M."/>
            <person name="Kubasova T."/>
            <person name="Jahodarova E."/>
            <person name="Nykrynova M."/>
            <person name="Rychlik I."/>
        </authorList>
    </citation>
    <scope>NUCLEOTIDE SEQUENCE [LARGE SCALE GENOMIC DNA]</scope>
    <source>
        <strain evidence="5">154_Feed</strain>
    </source>
</reference>
<keyword evidence="5" id="KW-1185">Reference proteome</keyword>
<accession>A0ABT7V9N4</accession>